<keyword evidence="2" id="KW-0812">Transmembrane</keyword>
<feature type="transmembrane region" description="Helical" evidence="2">
    <location>
        <begin position="199"/>
        <end position="218"/>
    </location>
</feature>
<feature type="region of interest" description="Disordered" evidence="1">
    <location>
        <begin position="448"/>
        <end position="470"/>
    </location>
</feature>
<evidence type="ECO:0000256" key="1">
    <source>
        <dbReference type="SAM" id="MobiDB-lite"/>
    </source>
</evidence>
<keyword evidence="2" id="KW-1133">Transmembrane helix</keyword>
<dbReference type="EMBL" id="GBRH01174545">
    <property type="protein sequence ID" value="JAE23351.1"/>
    <property type="molecule type" value="Transcribed_RNA"/>
</dbReference>
<evidence type="ECO:0000256" key="2">
    <source>
        <dbReference type="SAM" id="Phobius"/>
    </source>
</evidence>
<reference evidence="3" key="2">
    <citation type="journal article" date="2015" name="Data Brief">
        <title>Shoot transcriptome of the giant reed, Arundo donax.</title>
        <authorList>
            <person name="Barrero R.A."/>
            <person name="Guerrero F.D."/>
            <person name="Moolhuijzen P."/>
            <person name="Goolsby J.A."/>
            <person name="Tidwell J."/>
            <person name="Bellgard S.E."/>
            <person name="Bellgard M.I."/>
        </authorList>
    </citation>
    <scope>NUCLEOTIDE SEQUENCE</scope>
    <source>
        <tissue evidence="3">Shoot tissue taken approximately 20 cm above the soil surface</tissue>
    </source>
</reference>
<organism evidence="3">
    <name type="scientific">Arundo donax</name>
    <name type="common">Giant reed</name>
    <name type="synonym">Donax arundinaceus</name>
    <dbReference type="NCBI Taxonomy" id="35708"/>
    <lineage>
        <taxon>Eukaryota</taxon>
        <taxon>Viridiplantae</taxon>
        <taxon>Streptophyta</taxon>
        <taxon>Embryophyta</taxon>
        <taxon>Tracheophyta</taxon>
        <taxon>Spermatophyta</taxon>
        <taxon>Magnoliopsida</taxon>
        <taxon>Liliopsida</taxon>
        <taxon>Poales</taxon>
        <taxon>Poaceae</taxon>
        <taxon>PACMAD clade</taxon>
        <taxon>Arundinoideae</taxon>
        <taxon>Arundineae</taxon>
        <taxon>Arundo</taxon>
    </lineage>
</organism>
<proteinExistence type="predicted"/>
<reference evidence="3" key="1">
    <citation type="submission" date="2014-09" db="EMBL/GenBank/DDBJ databases">
        <authorList>
            <person name="Magalhaes I.L.F."/>
            <person name="Oliveira U."/>
            <person name="Santos F.R."/>
            <person name="Vidigal T.H.D.A."/>
            <person name="Brescovit A.D."/>
            <person name="Santos A.J."/>
        </authorList>
    </citation>
    <scope>NUCLEOTIDE SEQUENCE</scope>
    <source>
        <tissue evidence="3">Shoot tissue taken approximately 20 cm above the soil surface</tissue>
    </source>
</reference>
<protein>
    <submittedName>
        <fullName evidence="3">Uncharacterized protein</fullName>
    </submittedName>
</protein>
<keyword evidence="2" id="KW-0472">Membrane</keyword>
<sequence>MYVRLCIARWRGCQAKVVCDDDDTAGETELASPASPLRRPSEHLLDCLWPSFFCECGCSPDGSVATGAYTVLALPDASPASCTCGCAAAAAEAAAAAAYSGGGTQMPPTTTNCGAGGAALALLLWTVEFGRLVCRRYFCKWLLTSSLVRPSTFISSRICFGVATWDPPSCCSACRNRRWSSGAQHRRGFRLEGCDCPSLFLLSLPLFLASLFISLLLWRFSVSVDALSQLSPSTAELAAAVVDEAGSSARFSFSNGWNAPPAFLALSAKGLHGSSLCGDDGCCWASWLQSCTDWSQSGVAFLVSGGGDCLSASSSFPTPFVAAVASSSVLSCSSSEEDKERLGLSGMNSASTGPWSLTVSSLPTPSIWLLIPSIVCVTRLRQRGSSRWKTWILRRSSSRASRYSRQRRRSVAACSGRDGSVSISWAVAVPEPGSIGRLLWAPWERGKTGVEEGKRPGWGSKEGNRGRGVA</sequence>
<name>A0A0A9GLC1_ARUDO</name>
<dbReference type="AlphaFoldDB" id="A0A0A9GLC1"/>
<accession>A0A0A9GLC1</accession>
<evidence type="ECO:0000313" key="3">
    <source>
        <dbReference type="EMBL" id="JAE23351.1"/>
    </source>
</evidence>